<proteinExistence type="predicted"/>
<dbReference type="InParanoid" id="K3Z229"/>
<dbReference type="AlphaFoldDB" id="K3Z229"/>
<keyword evidence="1" id="KW-1133">Transmembrane helix</keyword>
<protein>
    <submittedName>
        <fullName evidence="2">Uncharacterized protein</fullName>
    </submittedName>
</protein>
<dbReference type="Proteomes" id="UP000004995">
    <property type="component" value="Unassembled WGS sequence"/>
</dbReference>
<dbReference type="HOGENOM" id="CLU_2578400_0_0_1"/>
<sequence>MVCWCSIWCELKKQVVMKTQLSHVKCSRPVSCRTHARYLLIYILKVYFIPLYAHPITIFLDTALLYLVCFIIIIMFLFDIC</sequence>
<dbReference type="Gramene" id="KQL31023">
    <property type="protein sequence ID" value="KQL31023"/>
    <property type="gene ID" value="SETIT_020597mg"/>
</dbReference>
<accession>K3Z229</accession>
<feature type="transmembrane region" description="Helical" evidence="1">
    <location>
        <begin position="38"/>
        <end position="57"/>
    </location>
</feature>
<name>K3Z229_SETIT</name>
<evidence type="ECO:0000313" key="3">
    <source>
        <dbReference type="Proteomes" id="UP000004995"/>
    </source>
</evidence>
<feature type="transmembrane region" description="Helical" evidence="1">
    <location>
        <begin position="63"/>
        <end position="80"/>
    </location>
</feature>
<evidence type="ECO:0000256" key="1">
    <source>
        <dbReference type="SAM" id="Phobius"/>
    </source>
</evidence>
<dbReference type="EMBL" id="AGNK02000506">
    <property type="status" value="NOT_ANNOTATED_CDS"/>
    <property type="molecule type" value="Genomic_DNA"/>
</dbReference>
<keyword evidence="1" id="KW-0472">Membrane</keyword>
<reference evidence="3" key="1">
    <citation type="journal article" date="2012" name="Nat. Biotechnol.">
        <title>Reference genome sequence of the model plant Setaria.</title>
        <authorList>
            <person name="Bennetzen J.L."/>
            <person name="Schmutz J."/>
            <person name="Wang H."/>
            <person name="Percifield R."/>
            <person name="Hawkins J."/>
            <person name="Pontaroli A.C."/>
            <person name="Estep M."/>
            <person name="Feng L."/>
            <person name="Vaughn J.N."/>
            <person name="Grimwood J."/>
            <person name="Jenkins J."/>
            <person name="Barry K."/>
            <person name="Lindquist E."/>
            <person name="Hellsten U."/>
            <person name="Deshpande S."/>
            <person name="Wang X."/>
            <person name="Wu X."/>
            <person name="Mitros T."/>
            <person name="Triplett J."/>
            <person name="Yang X."/>
            <person name="Ye C.Y."/>
            <person name="Mauro-Herrera M."/>
            <person name="Wang L."/>
            <person name="Li P."/>
            <person name="Sharma M."/>
            <person name="Sharma R."/>
            <person name="Ronald P.C."/>
            <person name="Panaud O."/>
            <person name="Kellogg E.A."/>
            <person name="Brutnell T.P."/>
            <person name="Doust A.N."/>
            <person name="Tuskan G.A."/>
            <person name="Rokhsar D."/>
            <person name="Devos K.M."/>
        </authorList>
    </citation>
    <scope>NUCLEOTIDE SEQUENCE [LARGE SCALE GENOMIC DNA]</scope>
    <source>
        <strain evidence="3">cv. Yugu1</strain>
    </source>
</reference>
<dbReference type="EnsemblPlants" id="KQL31023">
    <property type="protein sequence ID" value="KQL31023"/>
    <property type="gene ID" value="SETIT_020597mg"/>
</dbReference>
<evidence type="ECO:0000313" key="2">
    <source>
        <dbReference type="EnsemblPlants" id="KQL31023"/>
    </source>
</evidence>
<keyword evidence="1" id="KW-0812">Transmembrane</keyword>
<organism evidence="2 3">
    <name type="scientific">Setaria italica</name>
    <name type="common">Foxtail millet</name>
    <name type="synonym">Panicum italicum</name>
    <dbReference type="NCBI Taxonomy" id="4555"/>
    <lineage>
        <taxon>Eukaryota</taxon>
        <taxon>Viridiplantae</taxon>
        <taxon>Streptophyta</taxon>
        <taxon>Embryophyta</taxon>
        <taxon>Tracheophyta</taxon>
        <taxon>Spermatophyta</taxon>
        <taxon>Magnoliopsida</taxon>
        <taxon>Liliopsida</taxon>
        <taxon>Poales</taxon>
        <taxon>Poaceae</taxon>
        <taxon>PACMAD clade</taxon>
        <taxon>Panicoideae</taxon>
        <taxon>Panicodae</taxon>
        <taxon>Paniceae</taxon>
        <taxon>Cenchrinae</taxon>
        <taxon>Setaria</taxon>
    </lineage>
</organism>
<keyword evidence="3" id="KW-1185">Reference proteome</keyword>
<reference evidence="2" key="2">
    <citation type="submission" date="2018-08" db="UniProtKB">
        <authorList>
            <consortium name="EnsemblPlants"/>
        </authorList>
    </citation>
    <scope>IDENTIFICATION</scope>
    <source>
        <strain evidence="2">Yugu1</strain>
    </source>
</reference>